<accession>A0A916XSK0</accession>
<protein>
    <recommendedName>
        <fullName evidence="6">ABC transporter domain-containing protein</fullName>
    </recommendedName>
</protein>
<dbReference type="PROSITE" id="PS00211">
    <property type="entry name" value="ABC_TRANSPORTER_1"/>
    <property type="match status" value="1"/>
</dbReference>
<comment type="subcellular location">
    <subcellularLocation>
        <location evidence="1">Cell inner membrane</location>
        <topology evidence="1">Peripheral membrane protein</topology>
    </subcellularLocation>
</comment>
<dbReference type="PANTHER" id="PTHR43776">
    <property type="entry name" value="TRANSPORT ATP-BINDING PROTEIN"/>
    <property type="match status" value="1"/>
</dbReference>
<keyword evidence="3" id="KW-0813">Transport</keyword>
<dbReference type="Pfam" id="PF14099">
    <property type="entry name" value="Polysacc_lyase"/>
    <property type="match status" value="1"/>
</dbReference>
<dbReference type="InterPro" id="IPR017871">
    <property type="entry name" value="ABC_transporter-like_CS"/>
</dbReference>
<dbReference type="SMART" id="SM00382">
    <property type="entry name" value="AAA"/>
    <property type="match status" value="2"/>
</dbReference>
<dbReference type="PANTHER" id="PTHR43776:SF7">
    <property type="entry name" value="D,D-DIPEPTIDE TRANSPORT ATP-BINDING PROTEIN DDPF-RELATED"/>
    <property type="match status" value="1"/>
</dbReference>
<evidence type="ECO:0000256" key="4">
    <source>
        <dbReference type="ARBA" id="ARBA00022741"/>
    </source>
</evidence>
<evidence type="ECO:0000256" key="5">
    <source>
        <dbReference type="ARBA" id="ARBA00022840"/>
    </source>
</evidence>
<dbReference type="Gene3D" id="2.60.120.200">
    <property type="match status" value="1"/>
</dbReference>
<dbReference type="GO" id="GO:0055085">
    <property type="term" value="P:transmembrane transport"/>
    <property type="evidence" value="ECO:0007669"/>
    <property type="project" value="UniProtKB-ARBA"/>
</dbReference>
<dbReference type="InterPro" id="IPR025975">
    <property type="entry name" value="Polysacc_lyase"/>
</dbReference>
<keyword evidence="8" id="KW-1185">Reference proteome</keyword>
<comment type="caution">
    <text evidence="7">The sequence shown here is derived from an EMBL/GenBank/DDBJ whole genome shotgun (WGS) entry which is preliminary data.</text>
</comment>
<dbReference type="InterPro" id="IPR013563">
    <property type="entry name" value="Oligopep_ABC_C"/>
</dbReference>
<dbReference type="CDD" id="cd03257">
    <property type="entry name" value="ABC_NikE_OppD_transporters"/>
    <property type="match status" value="2"/>
</dbReference>
<gene>
    <name evidence="7" type="ORF">GCM10011335_03560</name>
</gene>
<evidence type="ECO:0000256" key="2">
    <source>
        <dbReference type="ARBA" id="ARBA00005417"/>
    </source>
</evidence>
<dbReference type="NCBIfam" id="NF008453">
    <property type="entry name" value="PRK11308.1"/>
    <property type="match status" value="2"/>
</dbReference>
<evidence type="ECO:0000313" key="8">
    <source>
        <dbReference type="Proteomes" id="UP000613160"/>
    </source>
</evidence>
<dbReference type="Gene3D" id="3.40.50.300">
    <property type="entry name" value="P-loop containing nucleotide triphosphate hydrolases"/>
    <property type="match status" value="2"/>
</dbReference>
<dbReference type="Proteomes" id="UP000613160">
    <property type="component" value="Unassembled WGS sequence"/>
</dbReference>
<dbReference type="FunFam" id="3.40.50.300:FF:000016">
    <property type="entry name" value="Oligopeptide ABC transporter ATP-binding component"/>
    <property type="match status" value="1"/>
</dbReference>
<feature type="domain" description="ABC transporter" evidence="6">
    <location>
        <begin position="307"/>
        <end position="564"/>
    </location>
</feature>
<keyword evidence="4" id="KW-0547">Nucleotide-binding</keyword>
<dbReference type="GO" id="GO:0005886">
    <property type="term" value="C:plasma membrane"/>
    <property type="evidence" value="ECO:0007669"/>
    <property type="project" value="UniProtKB-SubCell"/>
</dbReference>
<dbReference type="AlphaFoldDB" id="A0A916XSK0"/>
<dbReference type="GO" id="GO:0005524">
    <property type="term" value="F:ATP binding"/>
    <property type="evidence" value="ECO:0007669"/>
    <property type="project" value="UniProtKB-KW"/>
</dbReference>
<keyword evidence="5" id="KW-0067">ATP-binding</keyword>
<reference evidence="7" key="1">
    <citation type="journal article" date="2014" name="Int. J. Syst. Evol. Microbiol.">
        <title>Complete genome sequence of Corynebacterium casei LMG S-19264T (=DSM 44701T), isolated from a smear-ripened cheese.</title>
        <authorList>
            <consortium name="US DOE Joint Genome Institute (JGI-PGF)"/>
            <person name="Walter F."/>
            <person name="Albersmeier A."/>
            <person name="Kalinowski J."/>
            <person name="Ruckert C."/>
        </authorList>
    </citation>
    <scope>NUCLEOTIDE SEQUENCE</scope>
    <source>
        <strain evidence="7">CGMCC 1.15493</strain>
    </source>
</reference>
<comment type="similarity">
    <text evidence="2">Belongs to the ABC transporter superfamily.</text>
</comment>
<evidence type="ECO:0000256" key="3">
    <source>
        <dbReference type="ARBA" id="ARBA00022448"/>
    </source>
</evidence>
<evidence type="ECO:0000256" key="1">
    <source>
        <dbReference type="ARBA" id="ARBA00004417"/>
    </source>
</evidence>
<dbReference type="InterPro" id="IPR027417">
    <property type="entry name" value="P-loop_NTPase"/>
</dbReference>
<dbReference type="Pfam" id="PF00005">
    <property type="entry name" value="ABC_tran"/>
    <property type="match status" value="2"/>
</dbReference>
<evidence type="ECO:0000313" key="7">
    <source>
        <dbReference type="EMBL" id="GGD04052.1"/>
    </source>
</evidence>
<proteinExistence type="inferred from homology"/>
<dbReference type="SUPFAM" id="SSF52540">
    <property type="entry name" value="P-loop containing nucleoside triphosphate hydrolases"/>
    <property type="match status" value="2"/>
</dbReference>
<reference evidence="7" key="2">
    <citation type="submission" date="2020-09" db="EMBL/GenBank/DDBJ databases">
        <authorList>
            <person name="Sun Q."/>
            <person name="Zhou Y."/>
        </authorList>
    </citation>
    <scope>NUCLEOTIDE SEQUENCE</scope>
    <source>
        <strain evidence="7">CGMCC 1.15493</strain>
    </source>
</reference>
<feature type="domain" description="ABC transporter" evidence="6">
    <location>
        <begin position="5"/>
        <end position="262"/>
    </location>
</feature>
<dbReference type="EMBL" id="BMJJ01000001">
    <property type="protein sequence ID" value="GGD04052.1"/>
    <property type="molecule type" value="Genomic_DNA"/>
</dbReference>
<name>A0A916XSK0_9HYPH</name>
<dbReference type="InterPro" id="IPR003439">
    <property type="entry name" value="ABC_transporter-like_ATP-bd"/>
</dbReference>
<organism evidence="7 8">
    <name type="scientific">Aureimonas glaciei</name>
    <dbReference type="NCBI Taxonomy" id="1776957"/>
    <lineage>
        <taxon>Bacteria</taxon>
        <taxon>Pseudomonadati</taxon>
        <taxon>Pseudomonadota</taxon>
        <taxon>Alphaproteobacteria</taxon>
        <taxon>Hyphomicrobiales</taxon>
        <taxon>Aurantimonadaceae</taxon>
        <taxon>Aureimonas</taxon>
    </lineage>
</organism>
<evidence type="ECO:0000259" key="6">
    <source>
        <dbReference type="PROSITE" id="PS50893"/>
    </source>
</evidence>
<sequence>MSDLLRVEDLTVEFQTLAGRTRAVSGLSFRIEPGKTVAIVGESGSGKSVTAQAIMGILPPIARRRSGRILFRDEGKAEIDLAGLDTRSPQYAAIRGGRISMIFQEPTTSFSALHTIGDQIGEVLKIHEGASDKAARAATIEALAAVGFPSPEKKVDAYPFELSGGLCQRAMIAMAMICKPALLIADEPTTALDVTVQAEILKLMRALQDKHGTAILLIAHDLGVVANMADEMVVVHHGKIMESGTANDLFAEPRHPYLKALLNAVPRFDMKPGERLTPIREIKVDMASAAGRRKLAAPEAGTHDVLLKVRGVSKGFVNRSETRWFGAKAQATALAVNEVSLDIRRGECLGLVGESGCGKTTLSKIIVRSENADAGTIEMADGKKLIDVLALEGVPLRQWRTRVQYVFQNPFSALNPRMTVLSILSEPLVIHGIGDAAERRARVSELLKLVGLDDTHMNRYPHSFSGGQRQRLGIARALALEPELIIFDEPVSALDVSIQAQILNLLRDLKSALGLTYLFISHNLAVVDYLADRIAVMAAGRIVELASREALFREPLHPYTRALISAVPQPDPHHKLDFDKISLERQSDPRAWGVPFAADATGEPHLIEVESDHHVRAHVLPPRMDRGGRSEAEHAEIAAALRTDPKGEANVHLDFETGTLDGWSVRRLSGPHSARVQSEVKRVGSKACRFELRPGDHVSQGLRAELRDWYNPPHETPVWYGFSTLLPESFAPPFDTGVVLAQWHDQAALGDPSGKPPLAIRYLDGGLRFTGAFDAVASSDPVERYVFHRMPAPPRGSWMDFAFKILWSRHGTSTIEAFLGGKPLFSFSGPLGYRNEAKAPYFKLGLYASGPIDVPLVAFHDNYSRGKSFDAVDPSRLHTAALAPEVA</sequence>
<dbReference type="GO" id="GO:0016887">
    <property type="term" value="F:ATP hydrolysis activity"/>
    <property type="evidence" value="ECO:0007669"/>
    <property type="project" value="InterPro"/>
</dbReference>
<dbReference type="InterPro" id="IPR050319">
    <property type="entry name" value="ABC_transp_ATP-bind"/>
</dbReference>
<dbReference type="PROSITE" id="PS50893">
    <property type="entry name" value="ABC_TRANSPORTER_2"/>
    <property type="match status" value="2"/>
</dbReference>
<dbReference type="InterPro" id="IPR003593">
    <property type="entry name" value="AAA+_ATPase"/>
</dbReference>
<dbReference type="Pfam" id="PF08352">
    <property type="entry name" value="oligo_HPY"/>
    <property type="match status" value="2"/>
</dbReference>
<dbReference type="GO" id="GO:0015833">
    <property type="term" value="P:peptide transport"/>
    <property type="evidence" value="ECO:0007669"/>
    <property type="project" value="InterPro"/>
</dbReference>